<evidence type="ECO:0000313" key="2">
    <source>
        <dbReference type="EMBL" id="KAH3885242.1"/>
    </source>
</evidence>
<sequence>MMLEQKDQQTPAPMAGNTTKLYQHRIVWAIDPATTPAIITSGGVQSCKDTTGSDAQSIAGQFN</sequence>
<accession>A0A9D4S0E7</accession>
<dbReference type="AlphaFoldDB" id="A0A9D4S0E7"/>
<keyword evidence="3" id="KW-1185">Reference proteome</keyword>
<evidence type="ECO:0000256" key="1">
    <source>
        <dbReference type="SAM" id="MobiDB-lite"/>
    </source>
</evidence>
<name>A0A9D4S0E7_DREPO</name>
<protein>
    <submittedName>
        <fullName evidence="2">Uncharacterized protein</fullName>
    </submittedName>
</protein>
<evidence type="ECO:0000313" key="3">
    <source>
        <dbReference type="Proteomes" id="UP000828390"/>
    </source>
</evidence>
<reference evidence="2" key="2">
    <citation type="submission" date="2020-11" db="EMBL/GenBank/DDBJ databases">
        <authorList>
            <person name="McCartney M.A."/>
            <person name="Auch B."/>
            <person name="Kono T."/>
            <person name="Mallez S."/>
            <person name="Becker A."/>
            <person name="Gohl D.M."/>
            <person name="Silverstein K.A.T."/>
            <person name="Koren S."/>
            <person name="Bechman K.B."/>
            <person name="Herman A."/>
            <person name="Abrahante J.E."/>
            <person name="Garbe J."/>
        </authorList>
    </citation>
    <scope>NUCLEOTIDE SEQUENCE</scope>
    <source>
        <strain evidence="2">Duluth1</strain>
        <tissue evidence="2">Whole animal</tissue>
    </source>
</reference>
<gene>
    <name evidence="2" type="ORF">DPMN_009235</name>
</gene>
<reference evidence="2" key="1">
    <citation type="journal article" date="2019" name="bioRxiv">
        <title>The Genome of the Zebra Mussel, Dreissena polymorpha: A Resource for Invasive Species Research.</title>
        <authorList>
            <person name="McCartney M.A."/>
            <person name="Auch B."/>
            <person name="Kono T."/>
            <person name="Mallez S."/>
            <person name="Zhang Y."/>
            <person name="Obille A."/>
            <person name="Becker A."/>
            <person name="Abrahante J.E."/>
            <person name="Garbe J."/>
            <person name="Badalamenti J.P."/>
            <person name="Herman A."/>
            <person name="Mangelson H."/>
            <person name="Liachko I."/>
            <person name="Sullivan S."/>
            <person name="Sone E.D."/>
            <person name="Koren S."/>
            <person name="Silverstein K.A.T."/>
            <person name="Beckman K.B."/>
            <person name="Gohl D.M."/>
        </authorList>
    </citation>
    <scope>NUCLEOTIDE SEQUENCE</scope>
    <source>
        <strain evidence="2">Duluth1</strain>
        <tissue evidence="2">Whole animal</tissue>
    </source>
</reference>
<feature type="region of interest" description="Disordered" evidence="1">
    <location>
        <begin position="43"/>
        <end position="63"/>
    </location>
</feature>
<organism evidence="2 3">
    <name type="scientific">Dreissena polymorpha</name>
    <name type="common">Zebra mussel</name>
    <name type="synonym">Mytilus polymorpha</name>
    <dbReference type="NCBI Taxonomy" id="45954"/>
    <lineage>
        <taxon>Eukaryota</taxon>
        <taxon>Metazoa</taxon>
        <taxon>Spiralia</taxon>
        <taxon>Lophotrochozoa</taxon>
        <taxon>Mollusca</taxon>
        <taxon>Bivalvia</taxon>
        <taxon>Autobranchia</taxon>
        <taxon>Heteroconchia</taxon>
        <taxon>Euheterodonta</taxon>
        <taxon>Imparidentia</taxon>
        <taxon>Neoheterodontei</taxon>
        <taxon>Myida</taxon>
        <taxon>Dreissenoidea</taxon>
        <taxon>Dreissenidae</taxon>
        <taxon>Dreissena</taxon>
    </lineage>
</organism>
<proteinExistence type="predicted"/>
<dbReference type="EMBL" id="JAIWYP010000001">
    <property type="protein sequence ID" value="KAH3885242.1"/>
    <property type="molecule type" value="Genomic_DNA"/>
</dbReference>
<dbReference type="Proteomes" id="UP000828390">
    <property type="component" value="Unassembled WGS sequence"/>
</dbReference>
<comment type="caution">
    <text evidence="2">The sequence shown here is derived from an EMBL/GenBank/DDBJ whole genome shotgun (WGS) entry which is preliminary data.</text>
</comment>